<dbReference type="InterPro" id="IPR048344">
    <property type="entry name" value="Zw10_middle"/>
</dbReference>
<dbReference type="PANTHER" id="PTHR12205">
    <property type="entry name" value="CENTROMERE/KINETOCHORE PROTEIN ZW10"/>
    <property type="match status" value="1"/>
</dbReference>
<dbReference type="GO" id="GO:0005737">
    <property type="term" value="C:cytoplasm"/>
    <property type="evidence" value="ECO:0007669"/>
    <property type="project" value="GOC"/>
</dbReference>
<dbReference type="GO" id="GO:1990423">
    <property type="term" value="C:RZZ complex"/>
    <property type="evidence" value="ECO:0007669"/>
    <property type="project" value="TreeGrafter"/>
</dbReference>
<dbReference type="eggNOG" id="KOG2163">
    <property type="taxonomic scope" value="Eukaryota"/>
</dbReference>
<dbReference type="OMA" id="HHLLTMG"/>
<dbReference type="Gene3D" id="1.10.357.150">
    <property type="match status" value="1"/>
</dbReference>
<dbReference type="AlphaFoldDB" id="A0A0L0D880"/>
<sequence>MAAEVVAAIGGGVTGAGASLEALAARTEEVKAKVYATVNAHYAEFVTTLNYTADLSADVAELAAVVADLQRVVGAETGAPGPDDGAAALAAAHGAARGASDEVAAAAAMVDVLETLAAAHALLESLDSALAAGNYADAAEASAALGVLMDRVRLESGVLVDARIFAILEAHYLRLAVKLEARVAELFKRGVRFDDPQALSAGKTPSLHAVTLTRRLAPIASASGSDAPVALSAVLDALATLDAFDDKLEWVANKLFETILDPLLANPTTFTVTAKISGVMANLRGMLEPAAVDADGDADADADAAPTSALDTVTALIAALKEAIDFISQALFGNNLGYMARMGKFVWPRLVQGIIASVLAPAVPSSTEELTVFDDVAVAVEAFELFVLNKGLVASATSELRDYVRNIDTHFAANKRRELVVMARELLLSLDRNTVVVAFEEERSPFHAQVKGAAPAASKKGGKGGKGGAGVGGSGLIVMPSCHVSCSTQTLVAMAWQTLDEAVGASPTTARQLAAGARDLFDLFRALMPTYHASRLENDETFAALFHNDCMYLAHHCLLLSFEFAPKLAEATGSHVSTFVDLVPLFRSLGESVYAAAVMRARKRVAAALGQVDGFGGTHLDDKFDAVEGALQSVVHVLQDAATIWAVFPRQLYLHTVGVLVEAVLSKVTSGVLTLRDIAAAESYQLVALMASLAAPLPHLFVHGGEAAPAAKYVPALTRFSALQTFLGMDLDAITLDAMPGFSRHEVQHLIRALFSDTPRRTAKLQQLAQA</sequence>
<evidence type="ECO:0000313" key="4">
    <source>
        <dbReference type="EMBL" id="KNC47513.1"/>
    </source>
</evidence>
<dbReference type="Pfam" id="PF22766">
    <property type="entry name" value="ZW10_C2"/>
    <property type="match status" value="1"/>
</dbReference>
<proteinExistence type="predicted"/>
<reference evidence="4 5" key="1">
    <citation type="submission" date="2010-05" db="EMBL/GenBank/DDBJ databases">
        <title>The Genome Sequence of Thecamonas trahens ATCC 50062.</title>
        <authorList>
            <consortium name="The Broad Institute Genome Sequencing Platform"/>
            <person name="Russ C."/>
            <person name="Cuomo C."/>
            <person name="Shea T."/>
            <person name="Young S.K."/>
            <person name="Zeng Q."/>
            <person name="Koehrsen M."/>
            <person name="Haas B."/>
            <person name="Borodovsky M."/>
            <person name="Guigo R."/>
            <person name="Alvarado L."/>
            <person name="Berlin A."/>
            <person name="Bochicchio J."/>
            <person name="Borenstein D."/>
            <person name="Chapman S."/>
            <person name="Chen Z."/>
            <person name="Freedman E."/>
            <person name="Gellesch M."/>
            <person name="Goldberg J."/>
            <person name="Griggs A."/>
            <person name="Gujja S."/>
            <person name="Heilman E."/>
            <person name="Heiman D."/>
            <person name="Hepburn T."/>
            <person name="Howarth C."/>
            <person name="Jen D."/>
            <person name="Larson L."/>
            <person name="Mehta T."/>
            <person name="Park D."/>
            <person name="Pearson M."/>
            <person name="Roberts A."/>
            <person name="Saif S."/>
            <person name="Shenoy N."/>
            <person name="Sisk P."/>
            <person name="Stolte C."/>
            <person name="Sykes S."/>
            <person name="Thomson T."/>
            <person name="Walk T."/>
            <person name="White J."/>
            <person name="Yandava C."/>
            <person name="Burger G."/>
            <person name="Gray M.W."/>
            <person name="Holland P.W.H."/>
            <person name="King N."/>
            <person name="Lang F.B.F."/>
            <person name="Roger A.J."/>
            <person name="Ruiz-Trillo I."/>
            <person name="Lander E."/>
            <person name="Nusbaum C."/>
        </authorList>
    </citation>
    <scope>NUCLEOTIDE SEQUENCE [LARGE SCALE GENOMIC DNA]</scope>
    <source>
        <strain evidence="4 5">ATCC 50062</strain>
    </source>
</reference>
<feature type="domain" description="Centromere/kinetochore protein zw10 C-terminal" evidence="2">
    <location>
        <begin position="479"/>
        <end position="604"/>
    </location>
</feature>
<evidence type="ECO:0000259" key="3">
    <source>
        <dbReference type="Pfam" id="PF22766"/>
    </source>
</evidence>
<dbReference type="InterPro" id="IPR048343">
    <property type="entry name" value="ZW10_C"/>
</dbReference>
<evidence type="ECO:0000259" key="2">
    <source>
        <dbReference type="Pfam" id="PF20666"/>
    </source>
</evidence>
<dbReference type="OrthoDB" id="534815at2759"/>
<dbReference type="GO" id="GO:0006888">
    <property type="term" value="P:endoplasmic reticulum to Golgi vesicle-mediated transport"/>
    <property type="evidence" value="ECO:0007669"/>
    <property type="project" value="TreeGrafter"/>
</dbReference>
<evidence type="ECO:0000313" key="5">
    <source>
        <dbReference type="Proteomes" id="UP000054408"/>
    </source>
</evidence>
<accession>A0A0L0D880</accession>
<dbReference type="InterPro" id="IPR055148">
    <property type="entry name" value="ZW10_C_2"/>
</dbReference>
<feature type="domain" description="Centromere/kinetochore protein zw10 middle" evidence="1">
    <location>
        <begin position="229"/>
        <end position="427"/>
    </location>
</feature>
<gene>
    <name evidence="4" type="ORF">AMSG_02533</name>
</gene>
<evidence type="ECO:0000259" key="1">
    <source>
        <dbReference type="Pfam" id="PF20665"/>
    </source>
</evidence>
<dbReference type="RefSeq" id="XP_013759447.1">
    <property type="nucleotide sequence ID" value="XM_013903993.1"/>
</dbReference>
<organism evidence="4 5">
    <name type="scientific">Thecamonas trahens ATCC 50062</name>
    <dbReference type="NCBI Taxonomy" id="461836"/>
    <lineage>
        <taxon>Eukaryota</taxon>
        <taxon>Apusozoa</taxon>
        <taxon>Apusomonadida</taxon>
        <taxon>Apusomonadidae</taxon>
        <taxon>Thecamonas</taxon>
    </lineage>
</organism>
<feature type="domain" description="ZW10 C-terminal helical" evidence="3">
    <location>
        <begin position="630"/>
        <end position="767"/>
    </location>
</feature>
<dbReference type="PANTHER" id="PTHR12205:SF0">
    <property type="entry name" value="CENTROMERE_KINETOCHORE PROTEIN ZW10 HOMOLOG"/>
    <property type="match status" value="1"/>
</dbReference>
<protein>
    <recommendedName>
        <fullName evidence="6">Centromere/kinetochore protein zw10</fullName>
    </recommendedName>
</protein>
<keyword evidence="5" id="KW-1185">Reference proteome</keyword>
<name>A0A0L0D880_THETB</name>
<dbReference type="Pfam" id="PF20666">
    <property type="entry name" value="ZW10_C"/>
    <property type="match status" value="1"/>
</dbReference>
<dbReference type="Proteomes" id="UP000054408">
    <property type="component" value="Unassembled WGS sequence"/>
</dbReference>
<dbReference type="InterPro" id="IPR046362">
    <property type="entry name" value="Zw10/DSL1_C_sf"/>
</dbReference>
<dbReference type="GO" id="GO:0007094">
    <property type="term" value="P:mitotic spindle assembly checkpoint signaling"/>
    <property type="evidence" value="ECO:0007669"/>
    <property type="project" value="TreeGrafter"/>
</dbReference>
<evidence type="ECO:0008006" key="6">
    <source>
        <dbReference type="Google" id="ProtNLM"/>
    </source>
</evidence>
<dbReference type="STRING" id="461836.A0A0L0D880"/>
<dbReference type="GeneID" id="25562208"/>
<dbReference type="EMBL" id="GL349447">
    <property type="protein sequence ID" value="KNC47513.1"/>
    <property type="molecule type" value="Genomic_DNA"/>
</dbReference>
<dbReference type="Pfam" id="PF20665">
    <property type="entry name" value="Zw10_middle"/>
    <property type="match status" value="1"/>
</dbReference>